<comment type="caution">
    <text evidence="2">The sequence shown here is derived from an EMBL/GenBank/DDBJ whole genome shotgun (WGS) entry which is preliminary data.</text>
</comment>
<dbReference type="EMBL" id="CAXIPU020000535">
    <property type="protein sequence ID" value="CAL1672382.1"/>
    <property type="molecule type" value="Genomic_DNA"/>
</dbReference>
<name>A0AAV2MYV0_9HYME</name>
<proteinExistence type="predicted"/>
<keyword evidence="3" id="KW-1185">Reference proteome</keyword>
<dbReference type="Proteomes" id="UP001497644">
    <property type="component" value="Unassembled WGS sequence"/>
</dbReference>
<reference evidence="2" key="1">
    <citation type="submission" date="2024-04" db="EMBL/GenBank/DDBJ databases">
        <authorList>
            <consortium name="Molecular Ecology Group"/>
        </authorList>
    </citation>
    <scope>NUCLEOTIDE SEQUENCE</scope>
</reference>
<organism evidence="2 3">
    <name type="scientific">Lasius platythorax</name>
    <dbReference type="NCBI Taxonomy" id="488582"/>
    <lineage>
        <taxon>Eukaryota</taxon>
        <taxon>Metazoa</taxon>
        <taxon>Ecdysozoa</taxon>
        <taxon>Arthropoda</taxon>
        <taxon>Hexapoda</taxon>
        <taxon>Insecta</taxon>
        <taxon>Pterygota</taxon>
        <taxon>Neoptera</taxon>
        <taxon>Endopterygota</taxon>
        <taxon>Hymenoptera</taxon>
        <taxon>Apocrita</taxon>
        <taxon>Aculeata</taxon>
        <taxon>Formicoidea</taxon>
        <taxon>Formicidae</taxon>
        <taxon>Formicinae</taxon>
        <taxon>Lasius</taxon>
        <taxon>Lasius</taxon>
    </lineage>
</organism>
<evidence type="ECO:0000313" key="1">
    <source>
        <dbReference type="EMBL" id="CAL1671574.1"/>
    </source>
</evidence>
<evidence type="ECO:0000313" key="2">
    <source>
        <dbReference type="EMBL" id="CAL1672382.1"/>
    </source>
</evidence>
<protein>
    <submittedName>
        <fullName evidence="2">Uncharacterized protein</fullName>
    </submittedName>
</protein>
<dbReference type="AlphaFoldDB" id="A0AAV2MYV0"/>
<sequence>MCPRSFRNYIIPPREEEEEELLDPAVLCTKTTAFIHIENRAALCVVCFGNLPFVDKLSWCIRLKHTLTVGYTIDQIACSSCNRTITLVDNIHNCLTCQREYLIYNANIGSYPTDTDGRVTITIRDDTYQSPESIPEFL</sequence>
<dbReference type="EMBL" id="CAXIPU020000054">
    <property type="protein sequence ID" value="CAL1671574.1"/>
    <property type="molecule type" value="Genomic_DNA"/>
</dbReference>
<accession>A0AAV2MYV0</accession>
<gene>
    <name evidence="1" type="ORF">LPLAT_LOCUS1954</name>
    <name evidence="2" type="ORF">LPLAT_LOCUS7051</name>
</gene>
<evidence type="ECO:0000313" key="3">
    <source>
        <dbReference type="Proteomes" id="UP001497644"/>
    </source>
</evidence>